<keyword evidence="1" id="KW-0808">Transferase</keyword>
<dbReference type="PANTHER" id="PTHR34220">
    <property type="entry name" value="SENSOR HISTIDINE KINASE YPDA"/>
    <property type="match status" value="1"/>
</dbReference>
<dbReference type="Gene3D" id="3.30.565.10">
    <property type="entry name" value="Histidine kinase-like ATPase, C-terminal domain"/>
    <property type="match status" value="1"/>
</dbReference>
<dbReference type="PANTHER" id="PTHR34220:SF7">
    <property type="entry name" value="SENSOR HISTIDINE KINASE YPDA"/>
    <property type="match status" value="1"/>
</dbReference>
<accession>A0A2S2DSJ4</accession>
<gene>
    <name evidence="1" type="primary">yesM</name>
    <name evidence="1" type="ORF">HME7025_00399</name>
</gene>
<dbReference type="OrthoDB" id="9792992at2"/>
<dbReference type="InterPro" id="IPR036890">
    <property type="entry name" value="HATPase_C_sf"/>
</dbReference>
<dbReference type="EC" id="2.7.13.3" evidence="1"/>
<reference evidence="2" key="1">
    <citation type="submission" date="2018-05" db="EMBL/GenBank/DDBJ databases">
        <title>Pseudarcicella sp. HME7025 Genome sequencing and assembly.</title>
        <authorList>
            <person name="Kim H."/>
            <person name="Kang H."/>
            <person name="Joh K."/>
        </authorList>
    </citation>
    <scope>NUCLEOTIDE SEQUENCE [LARGE SCALE GENOMIC DNA]</scope>
    <source>
        <strain evidence="2">HME7025</strain>
    </source>
</reference>
<dbReference type="Pfam" id="PF06580">
    <property type="entry name" value="His_kinase"/>
    <property type="match status" value="1"/>
</dbReference>
<dbReference type="InterPro" id="IPR050640">
    <property type="entry name" value="Bact_2-comp_sensor_kinase"/>
</dbReference>
<dbReference type="SUPFAM" id="SSF55874">
    <property type="entry name" value="ATPase domain of HSP90 chaperone/DNA topoisomerase II/histidine kinase"/>
    <property type="match status" value="1"/>
</dbReference>
<dbReference type="GO" id="GO:0016020">
    <property type="term" value="C:membrane"/>
    <property type="evidence" value="ECO:0007669"/>
    <property type="project" value="InterPro"/>
</dbReference>
<proteinExistence type="predicted"/>
<evidence type="ECO:0000313" key="2">
    <source>
        <dbReference type="Proteomes" id="UP000245468"/>
    </source>
</evidence>
<keyword evidence="1" id="KW-0418">Kinase</keyword>
<dbReference type="KEGG" id="psez:HME7025_00399"/>
<dbReference type="GO" id="GO:0000155">
    <property type="term" value="F:phosphorelay sensor kinase activity"/>
    <property type="evidence" value="ECO:0007669"/>
    <property type="project" value="InterPro"/>
</dbReference>
<dbReference type="RefSeq" id="WP_109322035.1">
    <property type="nucleotide sequence ID" value="NZ_CP029346.1"/>
</dbReference>
<dbReference type="Proteomes" id="UP000245468">
    <property type="component" value="Chromosome"/>
</dbReference>
<evidence type="ECO:0000313" key="1">
    <source>
        <dbReference type="EMBL" id="AWL08272.1"/>
    </source>
</evidence>
<protein>
    <submittedName>
        <fullName evidence="1">Histidine kinase</fullName>
        <ecNumber evidence="1">2.7.13.3</ecNumber>
    </submittedName>
</protein>
<dbReference type="InterPro" id="IPR010559">
    <property type="entry name" value="Sig_transdc_His_kin_internal"/>
</dbReference>
<organism evidence="1 2">
    <name type="scientific">Aquirufa nivalisilvae</name>
    <dbReference type="NCBI Taxonomy" id="2516557"/>
    <lineage>
        <taxon>Bacteria</taxon>
        <taxon>Pseudomonadati</taxon>
        <taxon>Bacteroidota</taxon>
        <taxon>Cytophagia</taxon>
        <taxon>Cytophagales</taxon>
        <taxon>Flectobacillaceae</taxon>
        <taxon>Aquirufa</taxon>
    </lineage>
</organism>
<dbReference type="AlphaFoldDB" id="A0A2S2DSJ4"/>
<sequence length="345" mass="40547">MKRQKLYWVLQFSGWFAWTLNEALLYTMQYGWRWAWLYAFVGNISLAILLTHQYKQITQKYQWQNYPLFKLLRRNLQALLAMSTILLAFNLPLDFALLQENYEVKLNTFIILQYLFNFMKPLAIWQLIYFFFQYSQRKLEIERQNDQLERTIQETEGKVLRAQMNPHFVFNALNSIRALITEDPNKAKKGINQLSKLLRSSLLTERKKTIPLSEEIETIVDYLSLEKIRYEDRLFWEVQIPKEHVKAEVPPMILQTLVENAIKHGISHSVKGGTIIIQAHKIGNLLHAYVINPGTIKTKESETGVGMKNSISRLKILFGETAQLRLKPFDKNQVIAELIIPYLVP</sequence>
<keyword evidence="2" id="KW-1185">Reference proteome</keyword>
<dbReference type="EMBL" id="CP029346">
    <property type="protein sequence ID" value="AWL08272.1"/>
    <property type="molecule type" value="Genomic_DNA"/>
</dbReference>
<name>A0A2S2DSJ4_9BACT</name>